<feature type="compositionally biased region" description="Polar residues" evidence="1">
    <location>
        <begin position="12"/>
        <end position="21"/>
    </location>
</feature>
<sequence>MNINDGRRASYPRNNTSSGPSTRLEVYMSPDTEIIRKRACCAWLLRNIPKMAASRQGSQT</sequence>
<proteinExistence type="predicted"/>
<accession>A0A4S9CXS6</accession>
<reference evidence="2" key="1">
    <citation type="submission" date="2018-10" db="EMBL/GenBank/DDBJ databases">
        <title>Fifty Aureobasidium pullulans genomes reveal a recombining polyextremotolerant generalist.</title>
        <authorList>
            <person name="Gostincar C."/>
            <person name="Turk M."/>
            <person name="Zajc J."/>
            <person name="Gunde-Cimerman N."/>
        </authorList>
    </citation>
    <scope>NUCLEOTIDE SEQUENCE [LARGE SCALE GENOMIC DNA]</scope>
    <source>
        <strain evidence="2">EXF-10085</strain>
    </source>
</reference>
<feature type="region of interest" description="Disordered" evidence="1">
    <location>
        <begin position="1"/>
        <end position="24"/>
    </location>
</feature>
<evidence type="ECO:0000313" key="2">
    <source>
        <dbReference type="EMBL" id="THX12433.1"/>
    </source>
</evidence>
<name>A0A4S9CXS6_AURPU</name>
<dbReference type="EMBL" id="QZAS01000012">
    <property type="protein sequence ID" value="THX12433.1"/>
    <property type="molecule type" value="Genomic_DNA"/>
</dbReference>
<organism evidence="2">
    <name type="scientific">Aureobasidium pullulans</name>
    <name type="common">Black yeast</name>
    <name type="synonym">Pullularia pullulans</name>
    <dbReference type="NCBI Taxonomy" id="5580"/>
    <lineage>
        <taxon>Eukaryota</taxon>
        <taxon>Fungi</taxon>
        <taxon>Dikarya</taxon>
        <taxon>Ascomycota</taxon>
        <taxon>Pezizomycotina</taxon>
        <taxon>Dothideomycetes</taxon>
        <taxon>Dothideomycetidae</taxon>
        <taxon>Dothideales</taxon>
        <taxon>Saccotheciaceae</taxon>
        <taxon>Aureobasidium</taxon>
    </lineage>
</organism>
<dbReference type="AlphaFoldDB" id="A0A4S9CXS6"/>
<protein>
    <submittedName>
        <fullName evidence="2">Uncharacterized protein</fullName>
    </submittedName>
</protein>
<comment type="caution">
    <text evidence="2">The sequence shown here is derived from an EMBL/GenBank/DDBJ whole genome shotgun (WGS) entry which is preliminary data.</text>
</comment>
<gene>
    <name evidence="2" type="ORF">D6D13_04419</name>
</gene>
<evidence type="ECO:0000256" key="1">
    <source>
        <dbReference type="SAM" id="MobiDB-lite"/>
    </source>
</evidence>